<accession>A0A090ZP75</accession>
<reference evidence="1 2" key="1">
    <citation type="submission" date="2014-04" db="EMBL/GenBank/DDBJ databases">
        <authorList>
            <person name="Bishop-Lilly K.A."/>
            <person name="Broomall S.M."/>
            <person name="Chain P.S."/>
            <person name="Chertkov O."/>
            <person name="Coyne S.R."/>
            <person name="Daligault H.E."/>
            <person name="Davenport K.W."/>
            <person name="Erkkila T."/>
            <person name="Frey K.G."/>
            <person name="Gibbons H.S."/>
            <person name="Gu W."/>
            <person name="Jaissle J."/>
            <person name="Johnson S.L."/>
            <person name="Koroleva G.I."/>
            <person name="Ladner J.T."/>
            <person name="Lo C.-C."/>
            <person name="Minogue T.D."/>
            <person name="Munk C."/>
            <person name="Palacios G.F."/>
            <person name="Redden C.L."/>
            <person name="Rosenzweig C.N."/>
            <person name="Scholz M.B."/>
            <person name="Teshima H."/>
            <person name="Xu Y."/>
        </authorList>
    </citation>
    <scope>NUCLEOTIDE SEQUENCE [LARGE SCALE GENOMIC DNA]</scope>
    <source>
        <strain evidence="1 2">8244</strain>
    </source>
</reference>
<dbReference type="GeneID" id="77012363"/>
<proteinExistence type="predicted"/>
<gene>
    <name evidence="1" type="ORF">DJ90_2067</name>
</gene>
<dbReference type="AlphaFoldDB" id="A0A090ZP75"/>
<dbReference type="RefSeq" id="WP_127463417.1">
    <property type="nucleotide sequence ID" value="NZ_JAKOBR010000102.1"/>
</dbReference>
<name>A0A090ZP75_PAEMA</name>
<dbReference type="STRING" id="44252.DJ90_2067"/>
<evidence type="ECO:0000313" key="2">
    <source>
        <dbReference type="Proteomes" id="UP000029278"/>
    </source>
</evidence>
<dbReference type="Proteomes" id="UP000029278">
    <property type="component" value="Unassembled WGS sequence"/>
</dbReference>
<comment type="caution">
    <text evidence="1">The sequence shown here is derived from an EMBL/GenBank/DDBJ whole genome shotgun (WGS) entry which is preliminary data.</text>
</comment>
<protein>
    <submittedName>
        <fullName evidence="1">Uncharacterized protein</fullName>
    </submittedName>
</protein>
<sequence length="65" mass="7628">MTSRRSFNQLLKDANCRLYKAERFLNCGKVKQARNDIVDSINILSRALVSLKRRRAKKKMRKSTT</sequence>
<dbReference type="EMBL" id="JMQA01000001">
    <property type="protein sequence ID" value="KFN12233.1"/>
    <property type="molecule type" value="Genomic_DNA"/>
</dbReference>
<keyword evidence="2" id="KW-1185">Reference proteome</keyword>
<dbReference type="HOGENOM" id="CLU_205293_0_0_9"/>
<organism evidence="1 2">
    <name type="scientific">Paenibacillus macerans</name>
    <name type="common">Bacillus macerans</name>
    <dbReference type="NCBI Taxonomy" id="44252"/>
    <lineage>
        <taxon>Bacteria</taxon>
        <taxon>Bacillati</taxon>
        <taxon>Bacillota</taxon>
        <taxon>Bacilli</taxon>
        <taxon>Bacillales</taxon>
        <taxon>Paenibacillaceae</taxon>
        <taxon>Paenibacillus</taxon>
    </lineage>
</organism>
<evidence type="ECO:0000313" key="1">
    <source>
        <dbReference type="EMBL" id="KFN12233.1"/>
    </source>
</evidence>